<reference evidence="2" key="1">
    <citation type="submission" date="2020-01" db="EMBL/GenBank/DDBJ databases">
        <authorList>
            <person name="Meier V. D."/>
            <person name="Meier V D."/>
        </authorList>
    </citation>
    <scope>NUCLEOTIDE SEQUENCE</scope>
    <source>
        <strain evidence="2">HLG_WM_MAG_06</strain>
    </source>
</reference>
<gene>
    <name evidence="2" type="ORF">HELGO_WM14667</name>
</gene>
<dbReference type="Pfam" id="PF13118">
    <property type="entry name" value="DUF3972"/>
    <property type="match status" value="1"/>
</dbReference>
<dbReference type="EMBL" id="CACVAP010000045">
    <property type="protein sequence ID" value="CAA6804669.1"/>
    <property type="molecule type" value="Genomic_DNA"/>
</dbReference>
<feature type="domain" description="DUF3972" evidence="1">
    <location>
        <begin position="9"/>
        <end position="112"/>
    </location>
</feature>
<organism evidence="2">
    <name type="scientific">uncultured Sulfurovum sp</name>
    <dbReference type="NCBI Taxonomy" id="269237"/>
    <lineage>
        <taxon>Bacteria</taxon>
        <taxon>Pseudomonadati</taxon>
        <taxon>Campylobacterota</taxon>
        <taxon>Epsilonproteobacteria</taxon>
        <taxon>Campylobacterales</taxon>
        <taxon>Sulfurovaceae</taxon>
        <taxon>Sulfurovum</taxon>
        <taxon>environmental samples</taxon>
    </lineage>
</organism>
<dbReference type="AlphaFoldDB" id="A0A6S6SH33"/>
<accession>A0A6S6SH33</accession>
<evidence type="ECO:0000313" key="2">
    <source>
        <dbReference type="EMBL" id="CAA6804669.1"/>
    </source>
</evidence>
<name>A0A6S6SH33_9BACT</name>
<dbReference type="InterPro" id="IPR025002">
    <property type="entry name" value="DUF3972"/>
</dbReference>
<sequence>MSKLVKPIEYASSQGISRQAVYAKIKKGTLDSKTVDGKIYIVVNEVEREDEKKSEKKEEVAPHLINVKELLSSKDQTISVLKESISDLKHTNTEINTTLRGEIELLKQVFAEMRNLYVKQVDYMVLDKQKEVETQAAPIEAISLKESRDNNENEECWITLDEFFERCKISKEKRKVKVVKRLRKAFMQNDERIKMEEDIIYLSCYHFYEDILNKKQ</sequence>
<evidence type="ECO:0000259" key="1">
    <source>
        <dbReference type="Pfam" id="PF13118"/>
    </source>
</evidence>
<proteinExistence type="predicted"/>
<protein>
    <recommendedName>
        <fullName evidence="1">DUF3972 domain-containing protein</fullName>
    </recommendedName>
</protein>